<dbReference type="Gene3D" id="3.40.33.10">
    <property type="entry name" value="CAP"/>
    <property type="match status" value="1"/>
</dbReference>
<evidence type="ECO:0000259" key="2">
    <source>
        <dbReference type="Pfam" id="PF00188"/>
    </source>
</evidence>
<feature type="domain" description="SCP" evidence="2">
    <location>
        <begin position="66"/>
        <end position="178"/>
    </location>
</feature>
<dbReference type="PROSITE" id="PS51318">
    <property type="entry name" value="TAT"/>
    <property type="match status" value="1"/>
</dbReference>
<gene>
    <name evidence="3" type="ORF">CCR87_14190</name>
</gene>
<dbReference type="AlphaFoldDB" id="A0A934TMP9"/>
<dbReference type="Proteomes" id="UP000706333">
    <property type="component" value="Unassembled WGS sequence"/>
</dbReference>
<reference evidence="3" key="1">
    <citation type="submission" date="2017-05" db="EMBL/GenBank/DDBJ databases">
        <authorList>
            <person name="Imhoff J.F."/>
            <person name="Rahn T."/>
            <person name="Kuenzel S."/>
            <person name="Neulinger S.C."/>
        </authorList>
    </citation>
    <scope>NUCLEOTIDE SEQUENCE</scope>
    <source>
        <strain evidence="3">LMG 28126</strain>
    </source>
</reference>
<dbReference type="RefSeq" id="WP_201158228.1">
    <property type="nucleotide sequence ID" value="NZ_NHSD01000306.1"/>
</dbReference>
<name>A0A934TMP9_9RHOB</name>
<keyword evidence="4" id="KW-1185">Reference proteome</keyword>
<dbReference type="InterPro" id="IPR006311">
    <property type="entry name" value="TAT_signal"/>
</dbReference>
<dbReference type="PANTHER" id="PTHR31157:SF1">
    <property type="entry name" value="SCP DOMAIN-CONTAINING PROTEIN"/>
    <property type="match status" value="1"/>
</dbReference>
<dbReference type="InterPro" id="IPR035940">
    <property type="entry name" value="CAP_sf"/>
</dbReference>
<evidence type="ECO:0000313" key="4">
    <source>
        <dbReference type="Proteomes" id="UP000706333"/>
    </source>
</evidence>
<keyword evidence="1" id="KW-0732">Signal</keyword>
<dbReference type="CDD" id="cd05379">
    <property type="entry name" value="CAP_bacterial"/>
    <property type="match status" value="1"/>
</dbReference>
<reference evidence="3" key="2">
    <citation type="journal article" date="2020" name="Microorganisms">
        <title>Osmotic Adaptation and Compatible Solute Biosynthesis of Phototrophic Bacteria as Revealed from Genome Analyses.</title>
        <authorList>
            <person name="Imhoff J.F."/>
            <person name="Rahn T."/>
            <person name="Kunzel S."/>
            <person name="Keller A."/>
            <person name="Neulinger S.C."/>
        </authorList>
    </citation>
    <scope>NUCLEOTIDE SEQUENCE</scope>
    <source>
        <strain evidence="3">LMG 28126</strain>
    </source>
</reference>
<evidence type="ECO:0000256" key="1">
    <source>
        <dbReference type="SAM" id="SignalP"/>
    </source>
</evidence>
<feature type="chain" id="PRO_5036861180" description="SCP domain-containing protein" evidence="1">
    <location>
        <begin position="30"/>
        <end position="218"/>
    </location>
</feature>
<evidence type="ECO:0000313" key="3">
    <source>
        <dbReference type="EMBL" id="MBK5928463.1"/>
    </source>
</evidence>
<accession>A0A934TMP9</accession>
<organism evidence="3 4">
    <name type="scientific">Rhodobaculum claviforme</name>
    <dbReference type="NCBI Taxonomy" id="1549854"/>
    <lineage>
        <taxon>Bacteria</taxon>
        <taxon>Pseudomonadati</taxon>
        <taxon>Pseudomonadota</taxon>
        <taxon>Alphaproteobacteria</taxon>
        <taxon>Rhodobacterales</taxon>
        <taxon>Paracoccaceae</taxon>
        <taxon>Rhodobaculum</taxon>
    </lineage>
</organism>
<proteinExistence type="predicted"/>
<dbReference type="PROSITE" id="PS51257">
    <property type="entry name" value="PROKAR_LIPOPROTEIN"/>
    <property type="match status" value="1"/>
</dbReference>
<protein>
    <recommendedName>
        <fullName evidence="2">SCP domain-containing protein</fullName>
    </recommendedName>
</protein>
<dbReference type="Pfam" id="PF00188">
    <property type="entry name" value="CAP"/>
    <property type="match status" value="1"/>
</dbReference>
<dbReference type="EMBL" id="NHSD01000306">
    <property type="protein sequence ID" value="MBK5928463.1"/>
    <property type="molecule type" value="Genomic_DNA"/>
</dbReference>
<dbReference type="InterPro" id="IPR014044">
    <property type="entry name" value="CAP_dom"/>
</dbReference>
<dbReference type="PANTHER" id="PTHR31157">
    <property type="entry name" value="SCP DOMAIN-CONTAINING PROTEIN"/>
    <property type="match status" value="1"/>
</dbReference>
<sequence length="218" mass="23355">MRSECPPDRPLFRPGRRAFVALAAAAALAACAPAQPLAPLGPDGQPIQRVYRIGPGDAERIPFRALDAVNALRADRRLAPLELNAQLTAAAATHARDMSAQERAWHFGSDGSSPVARVARAGYRGEMRGELISETFESELETINAWMANPDTRAVLLDREARDMGLAWHQDPNGKLWWALVTGTPDSAPPPLASGGGFGDPGPFTPGVFEEVTPRPFG</sequence>
<feature type="signal peptide" evidence="1">
    <location>
        <begin position="1"/>
        <end position="29"/>
    </location>
</feature>
<comment type="caution">
    <text evidence="3">The sequence shown here is derived from an EMBL/GenBank/DDBJ whole genome shotgun (WGS) entry which is preliminary data.</text>
</comment>
<dbReference type="SUPFAM" id="SSF55797">
    <property type="entry name" value="PR-1-like"/>
    <property type="match status" value="1"/>
</dbReference>